<evidence type="ECO:0000256" key="7">
    <source>
        <dbReference type="ARBA" id="ARBA00049244"/>
    </source>
</evidence>
<comment type="catalytic activity">
    <reaction evidence="7">
        <text>DNA(n) + a 2'-deoxyribonucleoside 5'-triphosphate = DNA(n+1) + diphosphate</text>
        <dbReference type="Rhea" id="RHEA:22508"/>
        <dbReference type="Rhea" id="RHEA-COMP:17339"/>
        <dbReference type="Rhea" id="RHEA-COMP:17340"/>
        <dbReference type="ChEBI" id="CHEBI:33019"/>
        <dbReference type="ChEBI" id="CHEBI:61560"/>
        <dbReference type="ChEBI" id="CHEBI:173112"/>
        <dbReference type="EC" id="2.7.7.7"/>
    </reaction>
</comment>
<comment type="caution">
    <text evidence="9">The sequence shown here is derived from an EMBL/GenBank/DDBJ whole genome shotgun (WGS) entry which is preliminary data.</text>
</comment>
<dbReference type="PANTHER" id="PTHR34388">
    <property type="entry name" value="DNA POLYMERASE III SUBUNIT DELTA"/>
    <property type="match status" value="1"/>
</dbReference>
<dbReference type="InterPro" id="IPR008921">
    <property type="entry name" value="DNA_pol3_clamp-load_cplx_C"/>
</dbReference>
<dbReference type="SUPFAM" id="SSF52540">
    <property type="entry name" value="P-loop containing nucleoside triphosphate hydrolases"/>
    <property type="match status" value="1"/>
</dbReference>
<evidence type="ECO:0000256" key="6">
    <source>
        <dbReference type="ARBA" id="ARBA00034754"/>
    </source>
</evidence>
<dbReference type="EC" id="2.7.7.7" evidence="1"/>
<dbReference type="EMBL" id="DVOC01000019">
    <property type="protein sequence ID" value="HIU90590.1"/>
    <property type="molecule type" value="Genomic_DNA"/>
</dbReference>
<dbReference type="GO" id="GO:0003887">
    <property type="term" value="F:DNA-directed DNA polymerase activity"/>
    <property type="evidence" value="ECO:0007669"/>
    <property type="project" value="UniProtKB-KW"/>
</dbReference>
<accession>A0A9D1MWV4</accession>
<reference evidence="9" key="2">
    <citation type="journal article" date="2021" name="PeerJ">
        <title>Extensive microbial diversity within the chicken gut microbiome revealed by metagenomics and culture.</title>
        <authorList>
            <person name="Gilroy R."/>
            <person name="Ravi A."/>
            <person name="Getino M."/>
            <person name="Pursley I."/>
            <person name="Horton D.L."/>
            <person name="Alikhan N.F."/>
            <person name="Baker D."/>
            <person name="Gharbi K."/>
            <person name="Hall N."/>
            <person name="Watson M."/>
            <person name="Adriaenssens E.M."/>
            <person name="Foster-Nyarko E."/>
            <person name="Jarju S."/>
            <person name="Secka A."/>
            <person name="Antonio M."/>
            <person name="Oren A."/>
            <person name="Chaudhuri R.R."/>
            <person name="La Ragione R."/>
            <person name="Hildebrand F."/>
            <person name="Pallen M.J."/>
        </authorList>
    </citation>
    <scope>NUCLEOTIDE SEQUENCE</scope>
    <source>
        <strain evidence="9">ChiHjej12B11-7776</strain>
    </source>
</reference>
<evidence type="ECO:0000313" key="9">
    <source>
        <dbReference type="EMBL" id="HIU90590.1"/>
    </source>
</evidence>
<sequence length="315" mass="34665">MISFLNLKEQLKTRKFAALCIFGNDGWLKQSALDTIISALQAQDMGVETLDGASAESVRTACFTPCMFCPVKVVVCKNFVFPQGKAQQRAAETLSSVVRDWDGGFCLVFWADSAEPFKNVEGLECVNCDKLDAPMVAKWIVSYAKRQGVAVENGVARLLGEYCLQDMSRVQAETQKLIDYGEFTAQAVEALVHKDAEYVVYNLADLIAAKNAQGALALYDGLISSGEDARGLFGLLYNFFRRAYYVKTSDGALPAAELLGVRPYAVQKAKAAAERYKPMQLKKILDAFSDADEKLKAFAEENAVMKNLILKIITL</sequence>
<dbReference type="SUPFAM" id="SSF48019">
    <property type="entry name" value="post-AAA+ oligomerization domain-like"/>
    <property type="match status" value="1"/>
</dbReference>
<evidence type="ECO:0000256" key="5">
    <source>
        <dbReference type="ARBA" id="ARBA00022932"/>
    </source>
</evidence>
<organism evidence="9 10">
    <name type="scientific">Candidatus Fimimonas merdipullorum</name>
    <dbReference type="NCBI Taxonomy" id="2840822"/>
    <lineage>
        <taxon>Bacteria</taxon>
        <taxon>Pseudomonadati</taxon>
        <taxon>Myxococcota</taxon>
        <taxon>Myxococcia</taxon>
        <taxon>Myxococcales</taxon>
        <taxon>Cystobacterineae</taxon>
        <taxon>Myxococcaceae</taxon>
        <taxon>Myxococcaceae incertae sedis</taxon>
        <taxon>Candidatus Fimimonas</taxon>
    </lineage>
</organism>
<dbReference type="PANTHER" id="PTHR34388:SF1">
    <property type="entry name" value="DNA POLYMERASE III SUBUNIT DELTA"/>
    <property type="match status" value="1"/>
</dbReference>
<keyword evidence="4" id="KW-0235">DNA replication</keyword>
<dbReference type="Gene3D" id="3.40.50.300">
    <property type="entry name" value="P-loop containing nucleotide triphosphate hydrolases"/>
    <property type="match status" value="1"/>
</dbReference>
<dbReference type="InterPro" id="IPR048466">
    <property type="entry name" value="DNA_pol3_delta-like_C"/>
</dbReference>
<gene>
    <name evidence="9" type="primary">holA</name>
    <name evidence="9" type="ORF">IAC72_01055</name>
</gene>
<dbReference type="Gene3D" id="1.10.8.60">
    <property type="match status" value="1"/>
</dbReference>
<feature type="domain" description="DNA polymerase III delta subunit-like C-terminal" evidence="8">
    <location>
        <begin position="200"/>
        <end position="309"/>
    </location>
</feature>
<keyword evidence="2 9" id="KW-0808">Transferase</keyword>
<dbReference type="GO" id="GO:0003677">
    <property type="term" value="F:DNA binding"/>
    <property type="evidence" value="ECO:0007669"/>
    <property type="project" value="InterPro"/>
</dbReference>
<dbReference type="InterPro" id="IPR027417">
    <property type="entry name" value="P-loop_NTPase"/>
</dbReference>
<protein>
    <recommendedName>
        <fullName evidence="1">DNA-directed DNA polymerase</fullName>
        <ecNumber evidence="1">2.7.7.7</ecNumber>
    </recommendedName>
</protein>
<dbReference type="InterPro" id="IPR005790">
    <property type="entry name" value="DNA_polIII_delta"/>
</dbReference>
<name>A0A9D1MWV4_9BACT</name>
<comment type="similarity">
    <text evidence="6">Belongs to the DNA polymerase HolA subunit family.</text>
</comment>
<evidence type="ECO:0000256" key="4">
    <source>
        <dbReference type="ARBA" id="ARBA00022705"/>
    </source>
</evidence>
<dbReference type="Proteomes" id="UP000886852">
    <property type="component" value="Unassembled WGS sequence"/>
</dbReference>
<dbReference type="AlphaFoldDB" id="A0A9D1MWV4"/>
<evidence type="ECO:0000256" key="1">
    <source>
        <dbReference type="ARBA" id="ARBA00012417"/>
    </source>
</evidence>
<keyword evidence="5" id="KW-0239">DNA-directed DNA polymerase</keyword>
<dbReference type="Pfam" id="PF21694">
    <property type="entry name" value="DNA_pol3_delta_C"/>
    <property type="match status" value="1"/>
</dbReference>
<dbReference type="GO" id="GO:0009360">
    <property type="term" value="C:DNA polymerase III complex"/>
    <property type="evidence" value="ECO:0007669"/>
    <property type="project" value="TreeGrafter"/>
</dbReference>
<evidence type="ECO:0000256" key="2">
    <source>
        <dbReference type="ARBA" id="ARBA00022679"/>
    </source>
</evidence>
<dbReference type="Gene3D" id="1.20.272.10">
    <property type="match status" value="1"/>
</dbReference>
<reference evidence="9" key="1">
    <citation type="submission" date="2020-10" db="EMBL/GenBank/DDBJ databases">
        <authorList>
            <person name="Gilroy R."/>
        </authorList>
    </citation>
    <scope>NUCLEOTIDE SEQUENCE</scope>
    <source>
        <strain evidence="9">ChiHjej12B11-7776</strain>
    </source>
</reference>
<evidence type="ECO:0000313" key="10">
    <source>
        <dbReference type="Proteomes" id="UP000886852"/>
    </source>
</evidence>
<dbReference type="GO" id="GO:0006261">
    <property type="term" value="P:DNA-templated DNA replication"/>
    <property type="evidence" value="ECO:0007669"/>
    <property type="project" value="TreeGrafter"/>
</dbReference>
<evidence type="ECO:0000259" key="8">
    <source>
        <dbReference type="Pfam" id="PF21694"/>
    </source>
</evidence>
<proteinExistence type="inferred from homology"/>
<dbReference type="NCBIfam" id="TIGR01128">
    <property type="entry name" value="holA"/>
    <property type="match status" value="1"/>
</dbReference>
<keyword evidence="3 9" id="KW-0548">Nucleotidyltransferase</keyword>
<evidence type="ECO:0000256" key="3">
    <source>
        <dbReference type="ARBA" id="ARBA00022695"/>
    </source>
</evidence>